<dbReference type="EMBL" id="JARACI010000996">
    <property type="protein sequence ID" value="MDD9206876.1"/>
    <property type="molecule type" value="Genomic_DNA"/>
</dbReference>
<evidence type="ECO:0000313" key="3">
    <source>
        <dbReference type="Proteomes" id="UP001165561"/>
    </source>
</evidence>
<proteinExistence type="predicted"/>
<name>A0ABT5U165_9MICO</name>
<accession>A0ABT5U165</accession>
<keyword evidence="1" id="KW-1133">Transmembrane helix</keyword>
<feature type="transmembrane region" description="Helical" evidence="1">
    <location>
        <begin position="101"/>
        <end position="120"/>
    </location>
</feature>
<organism evidence="2 3">
    <name type="scientific">Georgenia halotolerans</name>
    <dbReference type="NCBI Taxonomy" id="3028317"/>
    <lineage>
        <taxon>Bacteria</taxon>
        <taxon>Bacillati</taxon>
        <taxon>Actinomycetota</taxon>
        <taxon>Actinomycetes</taxon>
        <taxon>Micrococcales</taxon>
        <taxon>Bogoriellaceae</taxon>
        <taxon>Georgenia</taxon>
    </lineage>
</organism>
<gene>
    <name evidence="2" type="ORF">PU560_10415</name>
</gene>
<sequence>MTAPRPAPSARRPRDGIGAHLSAAAAGVAAAGAGTLIHRWEWVDLPAGMALALLVAVTGAVFARAAAGGTGMFVYLVAGFLTTQVMTFLRPGGDVLVTGEAIGYVWLLGFPVATLLAALAPRRWFVGLPEGGAVPPERAPAPEEVR</sequence>
<dbReference type="Proteomes" id="UP001165561">
    <property type="component" value="Unassembled WGS sequence"/>
</dbReference>
<comment type="caution">
    <text evidence="2">The sequence shown here is derived from an EMBL/GenBank/DDBJ whole genome shotgun (WGS) entry which is preliminary data.</text>
</comment>
<feature type="transmembrane region" description="Helical" evidence="1">
    <location>
        <begin position="21"/>
        <end position="40"/>
    </location>
</feature>
<evidence type="ECO:0000256" key="1">
    <source>
        <dbReference type="SAM" id="Phobius"/>
    </source>
</evidence>
<keyword evidence="1" id="KW-0812">Transmembrane</keyword>
<keyword evidence="1" id="KW-0472">Membrane</keyword>
<reference evidence="2" key="1">
    <citation type="submission" date="2023-02" db="EMBL/GenBank/DDBJ databases">
        <title>Georgenia sp.10Sc9-8, isolated from a soil sample collected from the Taklamakan desert.</title>
        <authorList>
            <person name="Liu S."/>
        </authorList>
    </citation>
    <scope>NUCLEOTIDE SEQUENCE</scope>
    <source>
        <strain evidence="2">10Sc9-8</strain>
    </source>
</reference>
<keyword evidence="3" id="KW-1185">Reference proteome</keyword>
<protein>
    <submittedName>
        <fullName evidence="2">Uncharacterized protein</fullName>
    </submittedName>
</protein>
<evidence type="ECO:0000313" key="2">
    <source>
        <dbReference type="EMBL" id="MDD9206876.1"/>
    </source>
</evidence>